<gene>
    <name evidence="2" type="ORF">GOMPHAMPRED_000560</name>
</gene>
<evidence type="ECO:0000313" key="2">
    <source>
        <dbReference type="EMBL" id="CAF9903814.1"/>
    </source>
</evidence>
<feature type="region of interest" description="Disordered" evidence="1">
    <location>
        <begin position="63"/>
        <end position="95"/>
    </location>
</feature>
<dbReference type="EMBL" id="CAJPDQ010000001">
    <property type="protein sequence ID" value="CAF9903814.1"/>
    <property type="molecule type" value="Genomic_DNA"/>
</dbReference>
<dbReference type="PANTHER" id="PTHR28180">
    <property type="entry name" value="CONSERVED MITOCHONDRIAL PROTEIN-RELATED"/>
    <property type="match status" value="1"/>
</dbReference>
<dbReference type="PANTHER" id="PTHR28180:SF2">
    <property type="entry name" value="PEROXISOMAL PROTEIN 2"/>
    <property type="match status" value="1"/>
</dbReference>
<organism evidence="2 3">
    <name type="scientific">Gomphillus americanus</name>
    <dbReference type="NCBI Taxonomy" id="1940652"/>
    <lineage>
        <taxon>Eukaryota</taxon>
        <taxon>Fungi</taxon>
        <taxon>Dikarya</taxon>
        <taxon>Ascomycota</taxon>
        <taxon>Pezizomycotina</taxon>
        <taxon>Lecanoromycetes</taxon>
        <taxon>OSLEUM clade</taxon>
        <taxon>Ostropomycetidae</taxon>
        <taxon>Ostropales</taxon>
        <taxon>Graphidaceae</taxon>
        <taxon>Gomphilloideae</taxon>
        <taxon>Gomphillus</taxon>
    </lineage>
</organism>
<dbReference type="AlphaFoldDB" id="A0A8H3EC69"/>
<evidence type="ECO:0000313" key="3">
    <source>
        <dbReference type="Proteomes" id="UP000664169"/>
    </source>
</evidence>
<dbReference type="InterPro" id="IPR029032">
    <property type="entry name" value="AhpD-like"/>
</dbReference>
<dbReference type="Proteomes" id="UP000664169">
    <property type="component" value="Unassembled WGS sequence"/>
</dbReference>
<dbReference type="SUPFAM" id="SSF69118">
    <property type="entry name" value="AhpD-like"/>
    <property type="match status" value="1"/>
</dbReference>
<dbReference type="Gene3D" id="1.20.1290.10">
    <property type="entry name" value="AhpD-like"/>
    <property type="match status" value="1"/>
</dbReference>
<keyword evidence="3" id="KW-1185">Reference proteome</keyword>
<dbReference type="InterPro" id="IPR052999">
    <property type="entry name" value="PTS1_Protein"/>
</dbReference>
<sequence>MLSLPPLLTQSLLHSLRTQPHLPPHAWYLVTGVTLSILNRPDELPKVLSHALNFGAGSDIVDDSHEIPNQAVGGSTTESTEPKDHNSALHRALPGPNREEQLLIARKLREALIKSAAIGGLPKTINALLALRPGTPADLQDAPLTYSPTNRPSEIYDTPSSAILHRGQKFFDTVYGKISKRVMGQMDRSGTEDLGLTARLMYGYILSNPAVLTPVESSFVLIAGLVPQDVNPQLKGHLKGAVNNGASVEEVRAVRSIVLRICELAGMKRLDDGAASGWGWREDVAKL</sequence>
<name>A0A8H3EC69_9LECA</name>
<protein>
    <recommendedName>
        <fullName evidence="4">Carboxymuconolactone decarboxylase</fullName>
    </recommendedName>
</protein>
<reference evidence="2" key="1">
    <citation type="submission" date="2021-03" db="EMBL/GenBank/DDBJ databases">
        <authorList>
            <person name="Tagirdzhanova G."/>
        </authorList>
    </citation>
    <scope>NUCLEOTIDE SEQUENCE</scope>
</reference>
<proteinExistence type="predicted"/>
<comment type="caution">
    <text evidence="2">The sequence shown here is derived from an EMBL/GenBank/DDBJ whole genome shotgun (WGS) entry which is preliminary data.</text>
</comment>
<accession>A0A8H3EC69</accession>
<dbReference type="OrthoDB" id="5537330at2759"/>
<evidence type="ECO:0008006" key="4">
    <source>
        <dbReference type="Google" id="ProtNLM"/>
    </source>
</evidence>
<evidence type="ECO:0000256" key="1">
    <source>
        <dbReference type="SAM" id="MobiDB-lite"/>
    </source>
</evidence>